<dbReference type="AlphaFoldDB" id="A0A0A9F2K8"/>
<organism evidence="1">
    <name type="scientific">Arundo donax</name>
    <name type="common">Giant reed</name>
    <name type="synonym">Donax arundinaceus</name>
    <dbReference type="NCBI Taxonomy" id="35708"/>
    <lineage>
        <taxon>Eukaryota</taxon>
        <taxon>Viridiplantae</taxon>
        <taxon>Streptophyta</taxon>
        <taxon>Embryophyta</taxon>
        <taxon>Tracheophyta</taxon>
        <taxon>Spermatophyta</taxon>
        <taxon>Magnoliopsida</taxon>
        <taxon>Liliopsida</taxon>
        <taxon>Poales</taxon>
        <taxon>Poaceae</taxon>
        <taxon>PACMAD clade</taxon>
        <taxon>Arundinoideae</taxon>
        <taxon>Arundineae</taxon>
        <taxon>Arundo</taxon>
    </lineage>
</organism>
<reference evidence="1" key="1">
    <citation type="submission" date="2014-09" db="EMBL/GenBank/DDBJ databases">
        <authorList>
            <person name="Magalhaes I.L.F."/>
            <person name="Oliveira U."/>
            <person name="Santos F.R."/>
            <person name="Vidigal T.H.D.A."/>
            <person name="Brescovit A.D."/>
            <person name="Santos A.J."/>
        </authorList>
    </citation>
    <scope>NUCLEOTIDE SEQUENCE</scope>
    <source>
        <tissue evidence="1">Shoot tissue taken approximately 20 cm above the soil surface</tissue>
    </source>
</reference>
<proteinExistence type="predicted"/>
<name>A0A0A9F2K8_ARUDO</name>
<sequence>MKTKKNICSPTPIFFASRWTELFVFHFYSELTESALLFATWGTTVANISPHSSHFS</sequence>
<protein>
    <submittedName>
        <fullName evidence="1">Uncharacterized protein</fullName>
    </submittedName>
</protein>
<evidence type="ECO:0000313" key="1">
    <source>
        <dbReference type="EMBL" id="JAE05449.1"/>
    </source>
</evidence>
<accession>A0A0A9F2K8</accession>
<dbReference type="EMBL" id="GBRH01192447">
    <property type="protein sequence ID" value="JAE05449.1"/>
    <property type="molecule type" value="Transcribed_RNA"/>
</dbReference>
<reference evidence="1" key="2">
    <citation type="journal article" date="2015" name="Data Brief">
        <title>Shoot transcriptome of the giant reed, Arundo donax.</title>
        <authorList>
            <person name="Barrero R.A."/>
            <person name="Guerrero F.D."/>
            <person name="Moolhuijzen P."/>
            <person name="Goolsby J.A."/>
            <person name="Tidwell J."/>
            <person name="Bellgard S.E."/>
            <person name="Bellgard M.I."/>
        </authorList>
    </citation>
    <scope>NUCLEOTIDE SEQUENCE</scope>
    <source>
        <tissue evidence="1">Shoot tissue taken approximately 20 cm above the soil surface</tissue>
    </source>
</reference>